<sequence>MYTKLISCTFPEALREENNKLKKHNEDLTKEIEQIHENQCNDVEELVYLRWINACLRHELRNYQPGIGENSCQRPE</sequence>
<dbReference type="Proteomes" id="UP000077755">
    <property type="component" value="Chromosome 7"/>
</dbReference>
<name>A0AAF0XPA9_DAUCS</name>
<accession>A0AAF0XPA9</accession>
<feature type="coiled-coil region" evidence="1">
    <location>
        <begin position="11"/>
        <end position="38"/>
    </location>
</feature>
<reference evidence="2" key="2">
    <citation type="submission" date="2022-03" db="EMBL/GenBank/DDBJ databases">
        <title>Draft title - Genomic analysis of global carrot germplasm unveils the trajectory of domestication and the origin of high carotenoid orange carrot.</title>
        <authorList>
            <person name="Iorizzo M."/>
            <person name="Ellison S."/>
            <person name="Senalik D."/>
            <person name="Macko-Podgorni A."/>
            <person name="Grzebelus D."/>
            <person name="Bostan H."/>
            <person name="Rolling W."/>
            <person name="Curaba J."/>
            <person name="Simon P."/>
        </authorList>
    </citation>
    <scope>NUCLEOTIDE SEQUENCE</scope>
    <source>
        <tissue evidence="2">Leaf</tissue>
    </source>
</reference>
<keyword evidence="3" id="KW-1185">Reference proteome</keyword>
<evidence type="ECO:0000256" key="1">
    <source>
        <dbReference type="SAM" id="Coils"/>
    </source>
</evidence>
<keyword evidence="1" id="KW-0175">Coiled coil</keyword>
<evidence type="ECO:0000313" key="3">
    <source>
        <dbReference type="Proteomes" id="UP000077755"/>
    </source>
</evidence>
<dbReference type="AlphaFoldDB" id="A0AAF0XPA9"/>
<reference evidence="2" key="1">
    <citation type="journal article" date="2016" name="Nat. Genet.">
        <title>A high-quality carrot genome assembly provides new insights into carotenoid accumulation and asterid genome evolution.</title>
        <authorList>
            <person name="Iorizzo M."/>
            <person name="Ellison S."/>
            <person name="Senalik D."/>
            <person name="Zeng P."/>
            <person name="Satapoomin P."/>
            <person name="Huang J."/>
            <person name="Bowman M."/>
            <person name="Iovene M."/>
            <person name="Sanseverino W."/>
            <person name="Cavagnaro P."/>
            <person name="Yildiz M."/>
            <person name="Macko-Podgorni A."/>
            <person name="Moranska E."/>
            <person name="Grzebelus E."/>
            <person name="Grzebelus D."/>
            <person name="Ashrafi H."/>
            <person name="Zheng Z."/>
            <person name="Cheng S."/>
            <person name="Spooner D."/>
            <person name="Van Deynze A."/>
            <person name="Simon P."/>
        </authorList>
    </citation>
    <scope>NUCLEOTIDE SEQUENCE</scope>
    <source>
        <tissue evidence="2">Leaf</tissue>
    </source>
</reference>
<dbReference type="EMBL" id="CP093349">
    <property type="protein sequence ID" value="WOH10707.1"/>
    <property type="molecule type" value="Genomic_DNA"/>
</dbReference>
<proteinExistence type="predicted"/>
<gene>
    <name evidence="2" type="ORF">DCAR_0730177</name>
</gene>
<organism evidence="2 3">
    <name type="scientific">Daucus carota subsp. sativus</name>
    <name type="common">Carrot</name>
    <dbReference type="NCBI Taxonomy" id="79200"/>
    <lineage>
        <taxon>Eukaryota</taxon>
        <taxon>Viridiplantae</taxon>
        <taxon>Streptophyta</taxon>
        <taxon>Embryophyta</taxon>
        <taxon>Tracheophyta</taxon>
        <taxon>Spermatophyta</taxon>
        <taxon>Magnoliopsida</taxon>
        <taxon>eudicotyledons</taxon>
        <taxon>Gunneridae</taxon>
        <taxon>Pentapetalae</taxon>
        <taxon>asterids</taxon>
        <taxon>campanulids</taxon>
        <taxon>Apiales</taxon>
        <taxon>Apiaceae</taxon>
        <taxon>Apioideae</taxon>
        <taxon>Scandiceae</taxon>
        <taxon>Daucinae</taxon>
        <taxon>Daucus</taxon>
        <taxon>Daucus sect. Daucus</taxon>
    </lineage>
</organism>
<protein>
    <submittedName>
        <fullName evidence="2">Uncharacterized protein</fullName>
    </submittedName>
</protein>
<evidence type="ECO:0000313" key="2">
    <source>
        <dbReference type="EMBL" id="WOH10707.1"/>
    </source>
</evidence>